<name>A0ACD1AAI4_9FIRM</name>
<evidence type="ECO:0000313" key="2">
    <source>
        <dbReference type="Proteomes" id="UP000594014"/>
    </source>
</evidence>
<reference evidence="1" key="1">
    <citation type="submission" date="2019-08" db="EMBL/GenBank/DDBJ databases">
        <title>Genome sequence of Clostridiales bacterium MT110.</title>
        <authorList>
            <person name="Cao J."/>
        </authorList>
    </citation>
    <scope>NUCLEOTIDE SEQUENCE</scope>
    <source>
        <strain evidence="1">MT110</strain>
    </source>
</reference>
<dbReference type="EMBL" id="CP042469">
    <property type="protein sequence ID" value="QOX63393.1"/>
    <property type="molecule type" value="Genomic_DNA"/>
</dbReference>
<evidence type="ECO:0000313" key="1">
    <source>
        <dbReference type="EMBL" id="QOX63393.1"/>
    </source>
</evidence>
<organism evidence="1 2">
    <name type="scientific">Anoxybacterium hadale</name>
    <dbReference type="NCBI Taxonomy" id="3408580"/>
    <lineage>
        <taxon>Bacteria</taxon>
        <taxon>Bacillati</taxon>
        <taxon>Bacillota</taxon>
        <taxon>Clostridia</taxon>
        <taxon>Peptostreptococcales</taxon>
        <taxon>Anaerovoracaceae</taxon>
        <taxon>Anoxybacterium</taxon>
    </lineage>
</organism>
<accession>A0ACD1AAI4</accession>
<dbReference type="Proteomes" id="UP000594014">
    <property type="component" value="Chromosome"/>
</dbReference>
<gene>
    <name evidence="1" type="ORF">FRZ06_08520</name>
</gene>
<proteinExistence type="predicted"/>
<protein>
    <submittedName>
        <fullName evidence="1">Glycosyltransferase</fullName>
    </submittedName>
</protein>
<sequence length="828" mass="96682">MKNKVNLSICAVVHNEEAGIRDYLSWIRGRAEEIILIDLGSTDRTVELSRNAGITVYSVQWNKNRSEIKNFCMEQASGRWVFFLQTDERLSDEHWNQLYSMLDNPNAEEYLVYVEPYAQSNGIVSPVDSLRLVRNRQEYRYQGRSYEYIPDEIIGNRRDSNLRIEKVREDKNGSTEFDYPLFDAERALLLSKDLEENPQSHYLLYRTGIVLMNQGQTEEAAHYLEAARETVLSDYFYAPHLYKCLVWCYLTEENPKADEMIEEGIRTYPAYLDLVILRGELRKQRGEYQEAIMEYERGLSLFHSRSLKTVGTEIDKPVILEHLGWLHEKLMNRGKAAICYYQMFHMGFKKEFALRKIGELLLQYGDEEGFEQIYDEAASKKELDSMLILMDVLFRYHQYSKVLKCLDDAETYLDSGETAFIKASCLKALGNHVEAKRYLDSIRMEQRFHVPILQQELETYLYEGEWEAASCKLSEIEADGSVEISVKTALRRIYQCLTQTTELRTVCNSEQDHEDHHTEHQFKHSCGEPLTPQEQEITEGILDQFLWMGRIEEAKRLLVLLLNGKAEQEKEEILKELAERDLFYGTEGVDELVSLTGIALPEPLTLLFWSRKMMKQLEQWLDRIPIKDSRSCINKEADFVVNADESPEYHLETGDRFAASGKSREAFFAYLQTILRDPFHEAACNRIITLLLDDEPERMADLYSDRWIMFGSYFEERSEFRDFIVGLYKFWRGNFSEALKSFENCLSDTSFGSGTNDRIQIYLASAHWLIGEEPDTAKQRIKDLPCSLKNGVFQICKKWILRKLVEYAEKHPDIDLITAEIEKIQENL</sequence>
<keyword evidence="2" id="KW-1185">Reference proteome</keyword>